<dbReference type="Gene3D" id="3.10.10.10">
    <property type="entry name" value="HIV Type 1 Reverse Transcriptase, subunit A, domain 1"/>
    <property type="match status" value="2"/>
</dbReference>
<dbReference type="PANTHER" id="PTHR24559:SF444">
    <property type="entry name" value="REVERSE TRANSCRIPTASE DOMAIN-CONTAINING PROTEIN"/>
    <property type="match status" value="1"/>
</dbReference>
<dbReference type="SUPFAM" id="SSF56672">
    <property type="entry name" value="DNA/RNA polymerases"/>
    <property type="match status" value="1"/>
</dbReference>
<reference evidence="1" key="1">
    <citation type="journal article" date="2019" name="Sci. Rep.">
        <title>Draft genome of Tanacetum cinerariifolium, the natural source of mosquito coil.</title>
        <authorList>
            <person name="Yamashiro T."/>
            <person name="Shiraishi A."/>
            <person name="Satake H."/>
            <person name="Nakayama K."/>
        </authorList>
    </citation>
    <scope>NUCLEOTIDE SEQUENCE</scope>
</reference>
<dbReference type="PANTHER" id="PTHR24559">
    <property type="entry name" value="TRANSPOSON TY3-I GAG-POL POLYPROTEIN"/>
    <property type="match status" value="1"/>
</dbReference>
<evidence type="ECO:0008006" key="2">
    <source>
        <dbReference type="Google" id="ProtNLM"/>
    </source>
</evidence>
<sequence length="192" mass="22238">MDWLSKLRAKIVWFEKIVQILLSNGEILEVHGERPKGNVKQLKAMKVDEQKLEDIPIVRNFPSVFSKDLSGLPPSCEVEFRKDLIPGAMHVAKSPYRFAPTEMQEMSNQLKELQDKGFIRPSSSPWLRVRQEDIPKTAFKMRYEHFEFTVIPFGLINAPARNKVIAYESRQLKIPEKNYTTHDLAIVFALKV</sequence>
<comment type="caution">
    <text evidence="1">The sequence shown here is derived from an EMBL/GenBank/DDBJ whole genome shotgun (WGS) entry which is preliminary data.</text>
</comment>
<organism evidence="1">
    <name type="scientific">Tanacetum cinerariifolium</name>
    <name type="common">Dalmatian daisy</name>
    <name type="synonym">Chrysanthemum cinerariifolium</name>
    <dbReference type="NCBI Taxonomy" id="118510"/>
    <lineage>
        <taxon>Eukaryota</taxon>
        <taxon>Viridiplantae</taxon>
        <taxon>Streptophyta</taxon>
        <taxon>Embryophyta</taxon>
        <taxon>Tracheophyta</taxon>
        <taxon>Spermatophyta</taxon>
        <taxon>Magnoliopsida</taxon>
        <taxon>eudicotyledons</taxon>
        <taxon>Gunneridae</taxon>
        <taxon>Pentapetalae</taxon>
        <taxon>asterids</taxon>
        <taxon>campanulids</taxon>
        <taxon>Asterales</taxon>
        <taxon>Asteraceae</taxon>
        <taxon>Asteroideae</taxon>
        <taxon>Anthemideae</taxon>
        <taxon>Anthemidinae</taxon>
        <taxon>Tanacetum</taxon>
    </lineage>
</organism>
<dbReference type="EMBL" id="BKCJ010002725">
    <property type="protein sequence ID" value="GEU50509.1"/>
    <property type="molecule type" value="Genomic_DNA"/>
</dbReference>
<gene>
    <name evidence="1" type="ORF">Tci_022487</name>
</gene>
<proteinExistence type="predicted"/>
<name>A0A6L2KNF1_TANCI</name>
<dbReference type="AlphaFoldDB" id="A0A6L2KNF1"/>
<evidence type="ECO:0000313" key="1">
    <source>
        <dbReference type="EMBL" id="GEU50509.1"/>
    </source>
</evidence>
<protein>
    <recommendedName>
        <fullName evidence="2">Reverse transcriptase domain-containing protein</fullName>
    </recommendedName>
</protein>
<dbReference type="InterPro" id="IPR043502">
    <property type="entry name" value="DNA/RNA_pol_sf"/>
</dbReference>
<dbReference type="InterPro" id="IPR053134">
    <property type="entry name" value="RNA-dir_DNA_polymerase"/>
</dbReference>
<accession>A0A6L2KNF1</accession>